<dbReference type="PANTHER" id="PTHR35586">
    <property type="entry name" value="SLL1691 PROTEIN"/>
    <property type="match status" value="1"/>
</dbReference>
<evidence type="ECO:0000313" key="3">
    <source>
        <dbReference type="Proteomes" id="UP000297258"/>
    </source>
</evidence>
<protein>
    <submittedName>
        <fullName evidence="2">DUF4351 domain-containing protein</fullName>
    </submittedName>
</protein>
<accession>A0A4Y9SQH1</accession>
<organism evidence="2 3">
    <name type="scientific">Massilia horti</name>
    <dbReference type="NCBI Taxonomy" id="2562153"/>
    <lineage>
        <taxon>Bacteria</taxon>
        <taxon>Pseudomonadati</taxon>
        <taxon>Pseudomonadota</taxon>
        <taxon>Betaproteobacteria</taxon>
        <taxon>Burkholderiales</taxon>
        <taxon>Oxalobacteraceae</taxon>
        <taxon>Telluria group</taxon>
        <taxon>Massilia</taxon>
    </lineage>
</organism>
<feature type="domain" description="DUF4351" evidence="1">
    <location>
        <begin position="253"/>
        <end position="305"/>
    </location>
</feature>
<dbReference type="AlphaFoldDB" id="A0A4Y9SQH1"/>
<name>A0A4Y9SQH1_9BURK</name>
<evidence type="ECO:0000313" key="2">
    <source>
        <dbReference type="EMBL" id="TFW27599.1"/>
    </source>
</evidence>
<dbReference type="PANTHER" id="PTHR35586:SF1">
    <property type="entry name" value="SLL1691 PROTEIN"/>
    <property type="match status" value="1"/>
</dbReference>
<dbReference type="Pfam" id="PF14261">
    <property type="entry name" value="DUF4351"/>
    <property type="match status" value="1"/>
</dbReference>
<proteinExistence type="predicted"/>
<evidence type="ECO:0000259" key="1">
    <source>
        <dbReference type="Pfam" id="PF14261"/>
    </source>
</evidence>
<dbReference type="Proteomes" id="UP000297258">
    <property type="component" value="Unassembled WGS sequence"/>
</dbReference>
<comment type="caution">
    <text evidence="2">The sequence shown here is derived from an EMBL/GenBank/DDBJ whole genome shotgun (WGS) entry which is preliminary data.</text>
</comment>
<sequence>MNDDYDTPWKDALRQYFPEFLSFYFPQAFRVIDWSVPHVFLEQELAQITRDSELSSKRVDKLVRVVRKDGAEKWVLVHVELQGYVDQGFAERIYVYNYRIYDRYRAPVASLAVLADSNCNWKPRKFTYRLFGCRVALHFPIVKLSDYAPSLQQLLGGTNPFGLVTAAHLLTQQTRGRDVERYAAKWYLTRLLHRRDWDKQRICELFNVIDWMMQIPPALQSQLMTNIEAFERSRAMQPYLSSFERRGLERGLERGRQEALSALLSRQLARRFGSLPERVKQRLQTATAAELEGWGEAVIDAPTLESVFAQR</sequence>
<dbReference type="RefSeq" id="WP_135192088.1">
    <property type="nucleotide sequence ID" value="NZ_SPUM01000148.1"/>
</dbReference>
<keyword evidence="3" id="KW-1185">Reference proteome</keyword>
<gene>
    <name evidence="2" type="ORF">E4O92_23630</name>
</gene>
<dbReference type="InterPro" id="IPR025587">
    <property type="entry name" value="DUF4351"/>
</dbReference>
<dbReference type="OrthoDB" id="932587at2"/>
<reference evidence="2 3" key="1">
    <citation type="submission" date="2019-03" db="EMBL/GenBank/DDBJ databases">
        <title>Draft genome of Massilia hortus sp. nov., a novel bacterial species of the Oxalobacteraceae family.</title>
        <authorList>
            <person name="Peta V."/>
            <person name="Raths R."/>
            <person name="Bucking H."/>
        </authorList>
    </citation>
    <scope>NUCLEOTIDE SEQUENCE [LARGE SCALE GENOMIC DNA]</scope>
    <source>
        <strain evidence="2 3">ONC3</strain>
    </source>
</reference>
<dbReference type="EMBL" id="SPUM01000148">
    <property type="protein sequence ID" value="TFW27599.1"/>
    <property type="molecule type" value="Genomic_DNA"/>
</dbReference>